<evidence type="ECO:0000256" key="1">
    <source>
        <dbReference type="ARBA" id="ARBA00011975"/>
    </source>
</evidence>
<evidence type="ECO:0000256" key="4">
    <source>
        <dbReference type="ARBA" id="ARBA00022691"/>
    </source>
</evidence>
<dbReference type="GO" id="GO:0044027">
    <property type="term" value="P:negative regulation of gene expression via chromosomal CpG island methylation"/>
    <property type="evidence" value="ECO:0007669"/>
    <property type="project" value="TreeGrafter"/>
</dbReference>
<evidence type="ECO:0000256" key="3">
    <source>
        <dbReference type="ARBA" id="ARBA00022679"/>
    </source>
</evidence>
<dbReference type="Gene3D" id="3.90.120.10">
    <property type="entry name" value="DNA Methylase, subunit A, domain 2"/>
    <property type="match status" value="1"/>
</dbReference>
<protein>
    <recommendedName>
        <fullName evidence="1">DNA (cytosine-5-)-methyltransferase</fullName>
        <ecNumber evidence="1">2.1.1.37</ecNumber>
    </recommendedName>
</protein>
<comment type="similarity">
    <text evidence="5">Belongs to the class I-like SAM-binding methyltransferase superfamily. C5-methyltransferase family.</text>
</comment>
<proteinExistence type="inferred from homology"/>
<dbReference type="PANTHER" id="PTHR10629:SF54">
    <property type="entry name" value="DNA METHYLTRANSFERASE DIM-2"/>
    <property type="match status" value="1"/>
</dbReference>
<dbReference type="InterPro" id="IPR018117">
    <property type="entry name" value="C5_DNA_meth_AS"/>
</dbReference>
<keyword evidence="4 5" id="KW-0949">S-adenosyl-L-methionine</keyword>
<feature type="domain" description="DUF7893" evidence="7">
    <location>
        <begin position="282"/>
        <end position="377"/>
    </location>
</feature>
<sequence>MQNKPGRRQDQRKHKTSDGEAGKDTEGDEDIDGDYLETFSTTKTSRKRTQEFSGTEDDDSKTNSGLSGSPSSSGVDTSLGIDLQGKSQLPTSILPEPTLGDLLAALAQRIATWEAHEDLVRLYPQSLIFGSLLSPSSEEAGLNDLVAEAVLNTNFAREGSSKVFDVEDFCVYRSPHHHHAQGQFDYLSLVASELALGEAGSVSYSQPCWLLDGLLLSSGEPYELRAAEIIAVNTNNPDDCESRLPKSECFAWIMTTESKRKNVWYRLRSPSTAYKPFWTASKWLADFADFFISYLDVHLGTRGVRLCDFQSRFWVWLCNHDAKRSQEWAAQSGNKTDYRQYILSHCLYLYRQAHVFGEPGDNPIVTVRKSHPIWSEIGIFRSQISYASMCSWKTLVTSNVAFSFSRFSAWQEYDLLEVVELSPPVEAYQRDMVRRWNFPIRSKGDFCKEFVTIADGGRISRAAWILEEAGEANQRVYIPNGRDLTGGVVILRATSPTGPEFSYAWVRKATTQTLHVVWLILPSDTICGSPDDDAVLYPMGNELFFSDRCSCEEVPPDDIVRIVNASVFEDRAAPDSELFVRSLYRHADEVITIPTKSELSCECLLHKPCRIVKQPRRKSRLRDNKPKLRGLSLFSGCGLFDAAFTCNGNSEIVYATEICEIAARSYKANDATNRTHVEIGSVEDGFEDFALGRKPMPDIDFIIGGFPCPFYSTLNHFKHTRRSQKDGSLVANMLSWIEIFMPPYVLMENVPNMDRIRPNACRQAICHLVALGYQVRKSVHNDANLGGVSIRQRLFIVAAAPGVMLPDKLVDTHGTGLRKIRTVSEAMGDLSPIDNDTDINILDPSHVPMSRLGLDFARNVSYRSLVRQIPTEPKCMSLSRTYYAGGLLAHQRRFFEQCLNPVKQARNSKCLQRIDPDKPFRTVCTVIAPMDARFCGHIIHPSQDRTLSLKEGGRRAMGMPDYYLLAGSVEEQYKQCGNAVPWTMGAAWGRNFARAWFASLDRRVQEENSDEGEMPGDEHEDVISFEISSDVEDEDDRNGKEQIYLTDSGDDEGQLDEGIDKNDTGLEFEKSNDGDDEDEDDQTSNDETDLADSWDDEDDEDGDDDNHYQLDFEDPGSGEEEDENDEDDDNDYQFDFQDTGDEEGDHYGTDEMYSTDSADDGDGDEDEDGNEDENSNSEIEFENSSDDSGEGGSGGLGHGYCHNLEHTTNYCFNRTDFNHGHTTPISAGDSQASEDSDSSVEILEVRPAKRHRMS</sequence>
<evidence type="ECO:0000313" key="8">
    <source>
        <dbReference type="EMBL" id="KAJ8989151.1"/>
    </source>
</evidence>
<dbReference type="InterPro" id="IPR029063">
    <property type="entry name" value="SAM-dependent_MTases_sf"/>
</dbReference>
<dbReference type="AlphaFoldDB" id="A0AAN6EPN1"/>
<keyword evidence="2 5" id="KW-0489">Methyltransferase</keyword>
<organism evidence="8 9">
    <name type="scientific">Exophiala dermatitidis</name>
    <name type="common">Black yeast-like fungus</name>
    <name type="synonym">Wangiella dermatitidis</name>
    <dbReference type="NCBI Taxonomy" id="5970"/>
    <lineage>
        <taxon>Eukaryota</taxon>
        <taxon>Fungi</taxon>
        <taxon>Dikarya</taxon>
        <taxon>Ascomycota</taxon>
        <taxon>Pezizomycotina</taxon>
        <taxon>Eurotiomycetes</taxon>
        <taxon>Chaetothyriomycetidae</taxon>
        <taxon>Chaetothyriales</taxon>
        <taxon>Herpotrichiellaceae</taxon>
        <taxon>Exophiala</taxon>
    </lineage>
</organism>
<comment type="caution">
    <text evidence="8">The sequence shown here is derived from an EMBL/GenBank/DDBJ whole genome shotgun (WGS) entry which is preliminary data.</text>
</comment>
<dbReference type="Gene3D" id="2.30.30.490">
    <property type="match status" value="1"/>
</dbReference>
<evidence type="ECO:0000313" key="9">
    <source>
        <dbReference type="Proteomes" id="UP001161757"/>
    </source>
</evidence>
<dbReference type="SUPFAM" id="SSF53335">
    <property type="entry name" value="S-adenosyl-L-methionine-dependent methyltransferases"/>
    <property type="match status" value="1"/>
</dbReference>
<feature type="compositionally biased region" description="Polar residues" evidence="6">
    <location>
        <begin position="1220"/>
        <end position="1231"/>
    </location>
</feature>
<dbReference type="InterPro" id="IPR001525">
    <property type="entry name" value="C5_MeTfrase"/>
</dbReference>
<feature type="region of interest" description="Disordered" evidence="6">
    <location>
        <begin position="1028"/>
        <end position="1254"/>
    </location>
</feature>
<dbReference type="Pfam" id="PF00145">
    <property type="entry name" value="DNA_methylase"/>
    <property type="match status" value="1"/>
</dbReference>
<dbReference type="GO" id="GO:0032259">
    <property type="term" value="P:methylation"/>
    <property type="evidence" value="ECO:0007669"/>
    <property type="project" value="UniProtKB-KW"/>
</dbReference>
<feature type="region of interest" description="Disordered" evidence="6">
    <location>
        <begin position="1"/>
        <end position="82"/>
    </location>
</feature>
<reference evidence="8" key="1">
    <citation type="submission" date="2023-01" db="EMBL/GenBank/DDBJ databases">
        <title>Exophiala dermititidis isolated from Cystic Fibrosis Patient.</title>
        <authorList>
            <person name="Kurbessoian T."/>
            <person name="Crocker A."/>
            <person name="Murante D."/>
            <person name="Hogan D.A."/>
            <person name="Stajich J.E."/>
        </authorList>
    </citation>
    <scope>NUCLEOTIDE SEQUENCE</scope>
    <source>
        <strain evidence="8">Ex8</strain>
    </source>
</reference>
<feature type="compositionally biased region" description="Acidic residues" evidence="6">
    <location>
        <begin position="1048"/>
        <end position="1057"/>
    </location>
</feature>
<dbReference type="EC" id="2.1.1.37" evidence="1"/>
<evidence type="ECO:0000256" key="2">
    <source>
        <dbReference type="ARBA" id="ARBA00022603"/>
    </source>
</evidence>
<feature type="compositionally biased region" description="Acidic residues" evidence="6">
    <location>
        <begin position="26"/>
        <end position="35"/>
    </location>
</feature>
<keyword evidence="3 5" id="KW-0808">Transferase</keyword>
<dbReference type="GO" id="GO:0003677">
    <property type="term" value="F:DNA binding"/>
    <property type="evidence" value="ECO:0007669"/>
    <property type="project" value="TreeGrafter"/>
</dbReference>
<feature type="active site" evidence="5">
    <location>
        <position position="708"/>
    </location>
</feature>
<dbReference type="InterPro" id="IPR043151">
    <property type="entry name" value="BAH_sf"/>
</dbReference>
<dbReference type="GO" id="GO:0003886">
    <property type="term" value="F:DNA (cytosine-5-)-methyltransferase activity"/>
    <property type="evidence" value="ECO:0007669"/>
    <property type="project" value="UniProtKB-EC"/>
</dbReference>
<dbReference type="GO" id="GO:0005634">
    <property type="term" value="C:nucleus"/>
    <property type="evidence" value="ECO:0007669"/>
    <property type="project" value="TreeGrafter"/>
</dbReference>
<dbReference type="PROSITE" id="PS00094">
    <property type="entry name" value="C5_MTASE_1"/>
    <property type="match status" value="1"/>
</dbReference>
<dbReference type="InterPro" id="IPR050390">
    <property type="entry name" value="C5-Methyltransferase"/>
</dbReference>
<feature type="compositionally biased region" description="Acidic residues" evidence="6">
    <location>
        <begin position="1111"/>
        <end position="1144"/>
    </location>
</feature>
<evidence type="ECO:0000256" key="5">
    <source>
        <dbReference type="PROSITE-ProRule" id="PRU01016"/>
    </source>
</evidence>
<feature type="compositionally biased region" description="Acidic residues" evidence="6">
    <location>
        <begin position="1157"/>
        <end position="1189"/>
    </location>
</feature>
<feature type="compositionally biased region" description="Low complexity" evidence="6">
    <location>
        <begin position="62"/>
        <end position="80"/>
    </location>
</feature>
<dbReference type="PROSITE" id="PS51679">
    <property type="entry name" value="SAM_MT_C5"/>
    <property type="match status" value="1"/>
</dbReference>
<dbReference type="EMBL" id="JAJGCB010000015">
    <property type="protein sequence ID" value="KAJ8989151.1"/>
    <property type="molecule type" value="Genomic_DNA"/>
</dbReference>
<accession>A0AAN6EPN1</accession>
<dbReference type="Pfam" id="PF25423">
    <property type="entry name" value="DUF7893"/>
    <property type="match status" value="1"/>
</dbReference>
<feature type="compositionally biased region" description="Basic and acidic residues" evidence="6">
    <location>
        <begin position="1058"/>
        <end position="1073"/>
    </location>
</feature>
<evidence type="ECO:0000259" key="7">
    <source>
        <dbReference type="Pfam" id="PF25423"/>
    </source>
</evidence>
<feature type="compositionally biased region" description="Acidic residues" evidence="6">
    <location>
        <begin position="1074"/>
        <end position="1104"/>
    </location>
</feature>
<evidence type="ECO:0000256" key="6">
    <source>
        <dbReference type="SAM" id="MobiDB-lite"/>
    </source>
</evidence>
<dbReference type="Proteomes" id="UP001161757">
    <property type="component" value="Unassembled WGS sequence"/>
</dbReference>
<dbReference type="Gene3D" id="3.40.50.150">
    <property type="entry name" value="Vaccinia Virus protein VP39"/>
    <property type="match status" value="1"/>
</dbReference>
<dbReference type="PANTHER" id="PTHR10629">
    <property type="entry name" value="CYTOSINE-SPECIFIC METHYLTRANSFERASE"/>
    <property type="match status" value="1"/>
</dbReference>
<dbReference type="InterPro" id="IPR057215">
    <property type="entry name" value="DUF7893"/>
</dbReference>
<gene>
    <name evidence="8" type="ORF">HRR80_006879</name>
</gene>
<feature type="compositionally biased region" description="Basic and acidic residues" evidence="6">
    <location>
        <begin position="16"/>
        <end position="25"/>
    </location>
</feature>
<name>A0AAN6EPN1_EXODE</name>